<dbReference type="Gene3D" id="2.40.50.100">
    <property type="match status" value="1"/>
</dbReference>
<keyword evidence="3" id="KW-0997">Cell inner membrane</keyword>
<dbReference type="Proteomes" id="UP000030106">
    <property type="component" value="Unassembled WGS sequence"/>
</dbReference>
<evidence type="ECO:0000313" key="9">
    <source>
        <dbReference type="EMBL" id="KGQ11395.1"/>
    </source>
</evidence>
<comment type="caution">
    <text evidence="9">The sequence shown here is derived from an EMBL/GenBank/DDBJ whole genome shotgun (WGS) entry which is preliminary data.</text>
</comment>
<dbReference type="GO" id="GO:0019808">
    <property type="term" value="F:polyamine binding"/>
    <property type="evidence" value="ECO:0007669"/>
    <property type="project" value="InterPro"/>
</dbReference>
<dbReference type="InterPro" id="IPR003439">
    <property type="entry name" value="ABC_transporter-like_ATP-bd"/>
</dbReference>
<dbReference type="InterPro" id="IPR008995">
    <property type="entry name" value="Mo/tungstate-bd_C_term_dom"/>
</dbReference>
<dbReference type="InterPro" id="IPR003593">
    <property type="entry name" value="AAA+_ATPase"/>
</dbReference>
<dbReference type="PANTHER" id="PTHR42781">
    <property type="entry name" value="SPERMIDINE/PUTRESCINE IMPORT ATP-BINDING PROTEIN POTA"/>
    <property type="match status" value="1"/>
</dbReference>
<dbReference type="InterPro" id="IPR027417">
    <property type="entry name" value="P-loop_NTPase"/>
</dbReference>
<dbReference type="CDD" id="cd13659">
    <property type="entry name" value="PBP2_PotF"/>
    <property type="match status" value="1"/>
</dbReference>
<evidence type="ECO:0000313" key="10">
    <source>
        <dbReference type="Proteomes" id="UP000030106"/>
    </source>
</evidence>
<dbReference type="PRINTS" id="PR00909">
    <property type="entry name" value="SPERMDNBNDNG"/>
</dbReference>
<accession>A0A0A2VYZ1</accession>
<keyword evidence="7" id="KW-0472">Membrane</keyword>
<dbReference type="SUPFAM" id="SSF52540">
    <property type="entry name" value="P-loop containing nucleoside triphosphate hydrolases"/>
    <property type="match status" value="1"/>
</dbReference>
<dbReference type="InterPro" id="IPR001188">
    <property type="entry name" value="Sperm_putr-bd"/>
</dbReference>
<dbReference type="Pfam" id="PF00005">
    <property type="entry name" value="ABC_tran"/>
    <property type="match status" value="1"/>
</dbReference>
<proteinExistence type="predicted"/>
<dbReference type="InterPro" id="IPR017871">
    <property type="entry name" value="ABC_transporter-like_CS"/>
</dbReference>
<organism evidence="9 10">
    <name type="scientific">Beauveria bassiana D1-5</name>
    <dbReference type="NCBI Taxonomy" id="1245745"/>
    <lineage>
        <taxon>Eukaryota</taxon>
        <taxon>Fungi</taxon>
        <taxon>Dikarya</taxon>
        <taxon>Ascomycota</taxon>
        <taxon>Pezizomycotina</taxon>
        <taxon>Sordariomycetes</taxon>
        <taxon>Hypocreomycetidae</taxon>
        <taxon>Hypocreales</taxon>
        <taxon>Cordycipitaceae</taxon>
        <taxon>Beauveria</taxon>
    </lineage>
</organism>
<dbReference type="GO" id="GO:0043190">
    <property type="term" value="C:ATP-binding cassette (ABC) transporter complex"/>
    <property type="evidence" value="ECO:0007669"/>
    <property type="project" value="InterPro"/>
</dbReference>
<dbReference type="InterPro" id="IPR050093">
    <property type="entry name" value="ABC_SmlMolc_Importer"/>
</dbReference>
<dbReference type="GO" id="GO:0005524">
    <property type="term" value="F:ATP binding"/>
    <property type="evidence" value="ECO:0007669"/>
    <property type="project" value="UniProtKB-KW"/>
</dbReference>
<dbReference type="GO" id="GO:0016887">
    <property type="term" value="F:ATP hydrolysis activity"/>
    <property type="evidence" value="ECO:0007669"/>
    <property type="project" value="InterPro"/>
</dbReference>
<dbReference type="FunFam" id="3.40.50.300:FF:000133">
    <property type="entry name" value="Spermidine/putrescine import ATP-binding protein PotA"/>
    <property type="match status" value="1"/>
</dbReference>
<sequence>MVAGALMVASAASSAAEQKTLHVYNWSDYIATDTLANFTKETGIKVVYDVFDSNEVLEGKLMAGSTGYDLVVPSSQFLERQAQAGIFEPLDKSKLPNYKNLDPEMLKLVAQNDHDNKYGIPYMMVTTGIGYNVEKVKAALGKDAPVDSWDLIFKPENLEKLKSCGVSFLDAPSEIYATVLHYLGKDPNSTNAADYTGAANDLLMKLRPNIRYFHSSQYINDLANGDICVAIGWSGDILQAANRAKEAKNGVNVAYSIPKEGAMVYFDMFALPVDAKNKDEAYQFLNYLMKPDVIANISNHIYYANANKEATPLLSEEVRSNPGIYPPADIRAKLFTQTVMPAKIDRVITRAWTKSKTPKALTPLLEIRNLTKSFDGQHAVDDVSLTIYKGEIFALLGASGCGKSTLLRMLAGFEQPSAGQIMLDGVDLSHVPPYQRPINMMFQSYALFPHMTVEQNIAFGLKQDKLPKSEITSRVAEMLTLVHMQEFAKRKPHQLSGGQRQRVALARSLAKRPKLLLLDEPMGALDKKLRDRMQLEVVDILERVGVTCVMVTHDQEEAMTMAGRIAIMNRGKFVQIGEPEEIYEHPTTRYSAEFIGSVNVFEGVLKERQDDGLVIDSPGLVHPLKVDPDASVVDGVPVFVALRPEKVMLCEEPPADGYNFAVGEVVHIAYLGDLSIYHVRLKSGQMISAQLQNEHRYRKGAPTWGDEVRLCWDADSCVVLTV</sequence>
<keyword evidence="2" id="KW-1003">Cell membrane</keyword>
<dbReference type="Gene3D" id="3.40.190.10">
    <property type="entry name" value="Periplasmic binding protein-like II"/>
    <property type="match status" value="2"/>
</dbReference>
<dbReference type="Gene3D" id="3.40.50.300">
    <property type="entry name" value="P-loop containing nucleotide triphosphate hydrolases"/>
    <property type="match status" value="1"/>
</dbReference>
<evidence type="ECO:0000256" key="1">
    <source>
        <dbReference type="ARBA" id="ARBA00022448"/>
    </source>
</evidence>
<reference evidence="9 10" key="1">
    <citation type="submission" date="2012-10" db="EMBL/GenBank/DDBJ databases">
        <title>Genome sequencing and analysis of entomopathogenic fungi Beauveria bassiana D1-5.</title>
        <authorList>
            <person name="Li Q."/>
            <person name="Wang L."/>
            <person name="Zhang Z."/>
            <person name="Wang Q."/>
            <person name="Ren J."/>
            <person name="Wang M."/>
            <person name="Xu W."/>
            <person name="Wang J."/>
            <person name="Lu Y."/>
            <person name="Du Q."/>
            <person name="Sun Z."/>
        </authorList>
    </citation>
    <scope>NUCLEOTIDE SEQUENCE [LARGE SCALE GENOMIC DNA]</scope>
    <source>
        <strain evidence="9 10">D1-5</strain>
    </source>
</reference>
<dbReference type="NCBIfam" id="NF008621">
    <property type="entry name" value="PRK11607.1"/>
    <property type="match status" value="1"/>
</dbReference>
<dbReference type="HOGENOM" id="CLU_383079_0_0_1"/>
<evidence type="ECO:0000256" key="5">
    <source>
        <dbReference type="ARBA" id="ARBA00022840"/>
    </source>
</evidence>
<dbReference type="GO" id="GO:0015417">
    <property type="term" value="F:ABC-type polyamine transporter activity"/>
    <property type="evidence" value="ECO:0007669"/>
    <property type="project" value="InterPro"/>
</dbReference>
<dbReference type="FunFam" id="3.40.190.10:FF:000049">
    <property type="entry name" value="Putrescine-binding periplasmic protein"/>
    <property type="match status" value="1"/>
</dbReference>
<feature type="domain" description="ABC transporter" evidence="8">
    <location>
        <begin position="365"/>
        <end position="595"/>
    </location>
</feature>
<dbReference type="NCBIfam" id="TIGR01187">
    <property type="entry name" value="potA"/>
    <property type="match status" value="1"/>
</dbReference>
<evidence type="ECO:0000256" key="6">
    <source>
        <dbReference type="ARBA" id="ARBA00022967"/>
    </source>
</evidence>
<dbReference type="Pfam" id="PF08402">
    <property type="entry name" value="TOBE_2"/>
    <property type="match status" value="1"/>
</dbReference>
<dbReference type="PROSITE" id="PS00211">
    <property type="entry name" value="ABC_TRANSPORTER_1"/>
    <property type="match status" value="1"/>
</dbReference>
<keyword evidence="1" id="KW-0813">Transport</keyword>
<keyword evidence="4" id="KW-0547">Nucleotide-binding</keyword>
<dbReference type="PANTHER" id="PTHR42781:SF5">
    <property type="entry name" value="PUTRESCINE TRANSPORT ATP-BINDING PROTEIN POTG"/>
    <property type="match status" value="1"/>
</dbReference>
<evidence type="ECO:0000259" key="8">
    <source>
        <dbReference type="PROSITE" id="PS50893"/>
    </source>
</evidence>
<keyword evidence="5 9" id="KW-0067">ATP-binding</keyword>
<dbReference type="EMBL" id="ANFO01000219">
    <property type="protein sequence ID" value="KGQ11395.1"/>
    <property type="molecule type" value="Genomic_DNA"/>
</dbReference>
<dbReference type="STRING" id="1245745.A0A0A2VYZ1"/>
<evidence type="ECO:0000256" key="2">
    <source>
        <dbReference type="ARBA" id="ARBA00022475"/>
    </source>
</evidence>
<dbReference type="SUPFAM" id="SSF53850">
    <property type="entry name" value="Periplasmic binding protein-like II"/>
    <property type="match status" value="1"/>
</dbReference>
<dbReference type="InterPro" id="IPR005893">
    <property type="entry name" value="PotA-like"/>
</dbReference>
<dbReference type="GO" id="GO:0042597">
    <property type="term" value="C:periplasmic space"/>
    <property type="evidence" value="ECO:0007669"/>
    <property type="project" value="InterPro"/>
</dbReference>
<dbReference type="PROSITE" id="PS50893">
    <property type="entry name" value="ABC_TRANSPORTER_2"/>
    <property type="match status" value="1"/>
</dbReference>
<dbReference type="InterPro" id="IPR006059">
    <property type="entry name" value="SBP"/>
</dbReference>
<gene>
    <name evidence="9" type="ORF">BBAD15_g2883</name>
</gene>
<protein>
    <submittedName>
        <fullName evidence="9">Putrescine transport ATP-binding protein PotG</fullName>
    </submittedName>
</protein>
<dbReference type="Pfam" id="PF13416">
    <property type="entry name" value="SBP_bac_8"/>
    <property type="match status" value="1"/>
</dbReference>
<dbReference type="SUPFAM" id="SSF50331">
    <property type="entry name" value="MOP-like"/>
    <property type="match status" value="1"/>
</dbReference>
<dbReference type="AlphaFoldDB" id="A0A0A2VYZ1"/>
<evidence type="ECO:0000256" key="3">
    <source>
        <dbReference type="ARBA" id="ARBA00022519"/>
    </source>
</evidence>
<dbReference type="NCBIfam" id="NF007962">
    <property type="entry name" value="PRK10682.1"/>
    <property type="match status" value="1"/>
</dbReference>
<name>A0A0A2VYZ1_BEABA</name>
<dbReference type="SMART" id="SM00382">
    <property type="entry name" value="AAA"/>
    <property type="match status" value="1"/>
</dbReference>
<dbReference type="FunFam" id="2.40.50.100:FF:000034">
    <property type="entry name" value="Spermidine/putrescine import ATP-binding protein PotA"/>
    <property type="match status" value="1"/>
</dbReference>
<evidence type="ECO:0000256" key="4">
    <source>
        <dbReference type="ARBA" id="ARBA00022741"/>
    </source>
</evidence>
<keyword evidence="6" id="KW-1278">Translocase</keyword>
<dbReference type="InterPro" id="IPR013611">
    <property type="entry name" value="Transp-assoc_OB_typ2"/>
</dbReference>
<evidence type="ECO:0000256" key="7">
    <source>
        <dbReference type="ARBA" id="ARBA00023136"/>
    </source>
</evidence>